<dbReference type="GO" id="GO:0015174">
    <property type="term" value="F:basic amino acid transmembrane transporter activity"/>
    <property type="evidence" value="ECO:0007669"/>
    <property type="project" value="TreeGrafter"/>
</dbReference>
<evidence type="ECO:0000256" key="1">
    <source>
        <dbReference type="ARBA" id="ARBA00004141"/>
    </source>
</evidence>
<dbReference type="Proteomes" id="UP000320762">
    <property type="component" value="Unassembled WGS sequence"/>
</dbReference>
<evidence type="ECO:0000313" key="7">
    <source>
        <dbReference type="Proteomes" id="UP000320762"/>
    </source>
</evidence>
<evidence type="ECO:0000256" key="2">
    <source>
        <dbReference type="ARBA" id="ARBA00022692"/>
    </source>
</evidence>
<feature type="transmembrane region" description="Helical" evidence="5">
    <location>
        <begin position="134"/>
        <end position="153"/>
    </location>
</feature>
<proteinExistence type="predicted"/>
<dbReference type="Gene3D" id="1.20.1250.20">
    <property type="entry name" value="MFS general substrate transporter like domains"/>
    <property type="match status" value="1"/>
</dbReference>
<keyword evidence="2 5" id="KW-0812">Transmembrane</keyword>
<comment type="caution">
    <text evidence="6">The sequence shown here is derived from an EMBL/GenBank/DDBJ whole genome shotgun (WGS) entry which is preliminary data.</text>
</comment>
<keyword evidence="7" id="KW-1185">Reference proteome</keyword>
<evidence type="ECO:0000256" key="5">
    <source>
        <dbReference type="SAM" id="Phobius"/>
    </source>
</evidence>
<dbReference type="AlphaFoldDB" id="A0A550C7U0"/>
<feature type="transmembrane region" description="Helical" evidence="5">
    <location>
        <begin position="20"/>
        <end position="52"/>
    </location>
</feature>
<dbReference type="PANTHER" id="PTHR23501:SF84">
    <property type="entry name" value="VACUOLAR MEMBRANE AMINO ACID UPTAKE TRANSPORTER FNX2"/>
    <property type="match status" value="1"/>
</dbReference>
<evidence type="ECO:0000256" key="3">
    <source>
        <dbReference type="ARBA" id="ARBA00022989"/>
    </source>
</evidence>
<keyword evidence="3 5" id="KW-1133">Transmembrane helix</keyword>
<dbReference type="OrthoDB" id="3437016at2759"/>
<protein>
    <recommendedName>
        <fullName evidence="8">Major facilitator superfamily domain-containing protein</fullName>
    </recommendedName>
</protein>
<dbReference type="GO" id="GO:0000329">
    <property type="term" value="C:fungal-type vacuole membrane"/>
    <property type="evidence" value="ECO:0007669"/>
    <property type="project" value="TreeGrafter"/>
</dbReference>
<accession>A0A550C7U0</accession>
<dbReference type="InterPro" id="IPR036259">
    <property type="entry name" value="MFS_trans_sf"/>
</dbReference>
<reference evidence="6 7" key="1">
    <citation type="journal article" date="2019" name="New Phytol.">
        <title>Comparative genomics reveals unique wood-decay strategies and fruiting body development in the Schizophyllaceae.</title>
        <authorList>
            <person name="Almasi E."/>
            <person name="Sahu N."/>
            <person name="Krizsan K."/>
            <person name="Balint B."/>
            <person name="Kovacs G.M."/>
            <person name="Kiss B."/>
            <person name="Cseklye J."/>
            <person name="Drula E."/>
            <person name="Henrissat B."/>
            <person name="Nagy I."/>
            <person name="Chovatia M."/>
            <person name="Adam C."/>
            <person name="LaButti K."/>
            <person name="Lipzen A."/>
            <person name="Riley R."/>
            <person name="Grigoriev I.V."/>
            <person name="Nagy L.G."/>
        </authorList>
    </citation>
    <scope>NUCLEOTIDE SEQUENCE [LARGE SCALE GENOMIC DNA]</scope>
    <source>
        <strain evidence="6 7">NL-1724</strain>
    </source>
</reference>
<sequence length="161" mass="17179">MFGAGVTMVAVNAGTVKHSILWFVVGLLVQGLGGGAMLSGTTSLISLIANAGPADQAIATAGSYLFRSLGQVTGLAIANTVLQNVLRKTLREKLHGQDVDEIVRRVRESLDYLEELGPEARGIVRYSYEHALNTAFWVMACSAGLALVTCLFIRETELGKK</sequence>
<keyword evidence="4 5" id="KW-0472">Membrane</keyword>
<comment type="subcellular location">
    <subcellularLocation>
        <location evidence="1">Membrane</location>
        <topology evidence="1">Multi-pass membrane protein</topology>
    </subcellularLocation>
</comment>
<dbReference type="PANTHER" id="PTHR23501">
    <property type="entry name" value="MAJOR FACILITATOR SUPERFAMILY"/>
    <property type="match status" value="1"/>
</dbReference>
<gene>
    <name evidence="6" type="ORF">BD626DRAFT_503794</name>
</gene>
<evidence type="ECO:0000313" key="6">
    <source>
        <dbReference type="EMBL" id="TRM60766.1"/>
    </source>
</evidence>
<organism evidence="6 7">
    <name type="scientific">Schizophyllum amplum</name>
    <dbReference type="NCBI Taxonomy" id="97359"/>
    <lineage>
        <taxon>Eukaryota</taxon>
        <taxon>Fungi</taxon>
        <taxon>Dikarya</taxon>
        <taxon>Basidiomycota</taxon>
        <taxon>Agaricomycotina</taxon>
        <taxon>Agaricomycetes</taxon>
        <taxon>Agaricomycetidae</taxon>
        <taxon>Agaricales</taxon>
        <taxon>Schizophyllaceae</taxon>
        <taxon>Schizophyllum</taxon>
    </lineage>
</organism>
<dbReference type="EMBL" id="VDMD01000020">
    <property type="protein sequence ID" value="TRM60766.1"/>
    <property type="molecule type" value="Genomic_DNA"/>
</dbReference>
<evidence type="ECO:0000256" key="4">
    <source>
        <dbReference type="ARBA" id="ARBA00023136"/>
    </source>
</evidence>
<evidence type="ECO:0008006" key="8">
    <source>
        <dbReference type="Google" id="ProtNLM"/>
    </source>
</evidence>
<dbReference type="SUPFAM" id="SSF103473">
    <property type="entry name" value="MFS general substrate transporter"/>
    <property type="match status" value="1"/>
</dbReference>
<name>A0A550C7U0_9AGAR</name>